<dbReference type="PANTHER" id="PTHR46438">
    <property type="entry name" value="ALPHA/BETA-HYDROLASES SUPERFAMILY PROTEIN"/>
    <property type="match status" value="1"/>
</dbReference>
<evidence type="ECO:0000313" key="3">
    <source>
        <dbReference type="EMBL" id="EWM26182.1"/>
    </source>
</evidence>
<dbReference type="OrthoDB" id="408373at2759"/>
<evidence type="ECO:0000259" key="2">
    <source>
        <dbReference type="Pfam" id="PF00561"/>
    </source>
</evidence>
<keyword evidence="1" id="KW-0732">Signal</keyword>
<feature type="signal peptide" evidence="1">
    <location>
        <begin position="1"/>
        <end position="26"/>
    </location>
</feature>
<feature type="chain" id="PRO_5004904316" evidence="1">
    <location>
        <begin position="27"/>
        <end position="383"/>
    </location>
</feature>
<evidence type="ECO:0000256" key="1">
    <source>
        <dbReference type="SAM" id="SignalP"/>
    </source>
</evidence>
<dbReference type="InterPro" id="IPR000073">
    <property type="entry name" value="AB_hydrolase_1"/>
</dbReference>
<feature type="domain" description="AB hydrolase-1" evidence="2">
    <location>
        <begin position="96"/>
        <end position="356"/>
    </location>
</feature>
<dbReference type="AlphaFoldDB" id="W7TJD3"/>
<proteinExistence type="predicted"/>
<name>W7TJD3_9STRA</name>
<evidence type="ECO:0000313" key="4">
    <source>
        <dbReference type="Proteomes" id="UP000019335"/>
    </source>
</evidence>
<keyword evidence="4" id="KW-1185">Reference proteome</keyword>
<dbReference type="SUPFAM" id="SSF53474">
    <property type="entry name" value="alpha/beta-Hydrolases"/>
    <property type="match status" value="1"/>
</dbReference>
<dbReference type="InterPro" id="IPR029058">
    <property type="entry name" value="AB_hydrolase_fold"/>
</dbReference>
<reference evidence="3 4" key="1">
    <citation type="journal article" date="2014" name="Mol. Plant">
        <title>Chromosome Scale Genome Assembly and Transcriptome Profiling of Nannochloropsis gaditana in Nitrogen Depletion.</title>
        <authorList>
            <person name="Corteggiani Carpinelli E."/>
            <person name="Telatin A."/>
            <person name="Vitulo N."/>
            <person name="Forcato C."/>
            <person name="D'Angelo M."/>
            <person name="Schiavon R."/>
            <person name="Vezzi A."/>
            <person name="Giacometti G.M."/>
            <person name="Morosinotto T."/>
            <person name="Valle G."/>
        </authorList>
    </citation>
    <scope>NUCLEOTIDE SEQUENCE [LARGE SCALE GENOMIC DNA]</scope>
    <source>
        <strain evidence="3 4">B-31</strain>
    </source>
</reference>
<accession>W7TJD3</accession>
<dbReference type="Pfam" id="PF00561">
    <property type="entry name" value="Abhydrolase_1"/>
    <property type="match status" value="1"/>
</dbReference>
<dbReference type="Proteomes" id="UP000019335">
    <property type="component" value="Chromosome 9"/>
</dbReference>
<gene>
    <name evidence="3" type="ORF">Naga_100072g9</name>
</gene>
<sequence length="383" mass="42490">MSPLSPWLKWGVVLLAWHVATSPVTALIHLRHASVRTEKMRAPLPAKPLMVSTLDQETLPPPKSTRPQLPTTFWTWKRGPGEDYRIRYHQSGDKGPAVILIHGFGGNADHWAQNVPDLNPHYRVFALDLLGYGYSDKPSPKGRAPTELFNFETWAAMTEAFVKDIVHEQALAGVSPSEEGVYVVCNSVGGLVGLQLAVDRPDLVKGVMLLNISLRMLHLKKQPWFLKPFVKALQTTLRETRLGQLFFAQVATPQGVKNALSQAYHDKTRVTDELVEAILKPGLEPGAVDVFLDFISYSGGPLPEELLPRVDVPVYIGWGEEDPWEPIALGRAYGEFPCVREFRPFKGLGHCPMDEDPAVVDPFIREMVDTIEGERKGGAALPA</sequence>
<protein>
    <submittedName>
        <fullName evidence="3">Alpha beta fold family protein</fullName>
    </submittedName>
</protein>
<dbReference type="Gene3D" id="3.40.50.1820">
    <property type="entry name" value="alpha/beta hydrolase"/>
    <property type="match status" value="1"/>
</dbReference>
<dbReference type="PANTHER" id="PTHR46438:SF12">
    <property type="entry name" value="ALPHA_BETA-HYDROLASES SUPERFAMILY PROTEIN"/>
    <property type="match status" value="1"/>
</dbReference>
<dbReference type="EMBL" id="AZIL01000700">
    <property type="protein sequence ID" value="EWM26182.1"/>
    <property type="molecule type" value="Genomic_DNA"/>
</dbReference>
<organism evidence="3 4">
    <name type="scientific">Nannochloropsis gaditana</name>
    <dbReference type="NCBI Taxonomy" id="72520"/>
    <lineage>
        <taxon>Eukaryota</taxon>
        <taxon>Sar</taxon>
        <taxon>Stramenopiles</taxon>
        <taxon>Ochrophyta</taxon>
        <taxon>Eustigmatophyceae</taxon>
        <taxon>Eustigmatales</taxon>
        <taxon>Monodopsidaceae</taxon>
        <taxon>Nannochloropsis</taxon>
    </lineage>
</organism>
<comment type="caution">
    <text evidence="3">The sequence shown here is derived from an EMBL/GenBank/DDBJ whole genome shotgun (WGS) entry which is preliminary data.</text>
</comment>